<evidence type="ECO:0000256" key="5">
    <source>
        <dbReference type="ARBA" id="ARBA00023242"/>
    </source>
</evidence>
<dbReference type="AlphaFoldDB" id="A0A2A9MLW2"/>
<dbReference type="SUPFAM" id="SSF46565">
    <property type="entry name" value="Chaperone J-domain"/>
    <property type="match status" value="1"/>
</dbReference>
<dbReference type="VEuPathDB" id="ToxoDB:BESB_037890"/>
<dbReference type="KEGG" id="bbes:BESB_037890"/>
<dbReference type="GO" id="GO:0005681">
    <property type="term" value="C:spliceosomal complex"/>
    <property type="evidence" value="ECO:0007669"/>
    <property type="project" value="TreeGrafter"/>
</dbReference>
<evidence type="ECO:0000256" key="7">
    <source>
        <dbReference type="SAM" id="MobiDB-lite"/>
    </source>
</evidence>
<keyword evidence="5" id="KW-0539">Nucleus</keyword>
<dbReference type="EMBL" id="NWUJ01000002">
    <property type="protein sequence ID" value="PFH37331.1"/>
    <property type="molecule type" value="Genomic_DNA"/>
</dbReference>
<dbReference type="PANTHER" id="PTHR44313">
    <property type="entry name" value="DNAJ HOMOLOG SUBFAMILY C MEMBER 17"/>
    <property type="match status" value="1"/>
</dbReference>
<dbReference type="Pfam" id="PF00226">
    <property type="entry name" value="DnaJ"/>
    <property type="match status" value="1"/>
</dbReference>
<dbReference type="InterPro" id="IPR036869">
    <property type="entry name" value="J_dom_sf"/>
</dbReference>
<dbReference type="GO" id="GO:0000390">
    <property type="term" value="P:spliceosomal complex disassembly"/>
    <property type="evidence" value="ECO:0007669"/>
    <property type="project" value="TreeGrafter"/>
</dbReference>
<keyword evidence="6" id="KW-0175">Coiled coil</keyword>
<dbReference type="RefSeq" id="XP_029221340.1">
    <property type="nucleotide sequence ID" value="XM_029362375.1"/>
</dbReference>
<comment type="caution">
    <text evidence="9">The sequence shown here is derived from an EMBL/GenBank/DDBJ whole genome shotgun (WGS) entry which is preliminary data.</text>
</comment>
<feature type="domain" description="J" evidence="8">
    <location>
        <begin position="24"/>
        <end position="127"/>
    </location>
</feature>
<evidence type="ECO:0000259" key="8">
    <source>
        <dbReference type="PROSITE" id="PS50076"/>
    </source>
</evidence>
<evidence type="ECO:0000256" key="2">
    <source>
        <dbReference type="ARBA" id="ARBA00004496"/>
    </source>
</evidence>
<evidence type="ECO:0000313" key="10">
    <source>
        <dbReference type="Proteomes" id="UP000224006"/>
    </source>
</evidence>
<keyword evidence="10" id="KW-1185">Reference proteome</keyword>
<sequence>MAGAGEAAEGPANCPLPEMLLGFCPYAVLGIVPPPQDSAQGSSSSSASGAASSASSSSAQASGAACVFFASVSVKTLASSYRRAALRAHPDKNRGREEEAAQEFVRIQAAYSFLSCEDSRAAYHAFLERQERHGALLAERRRRGLQADEKKRKFAEELKQREEAFAQAQKKAQEEAKQRGAGAASEKERLQRMRERNEKLIEAHQESLNAKYAQQAQAAMPSTAAGLSGFWASPQAYSSSWNAFDFKRRKTTESFASHVQPQPPVAFSDASHDASVDVDDIEDILRRSVYVHWTVGAAAGGNGGGQTSEKGVASANAVSAEDAAASEAGAATVTPLLISSLFIPLHALYIFGYNADHGYALVAFATRERALESALEFQQQQRQNRRGLSGETKKKMPRLRVKIADQVDHLRERLAALQEEADAAGVEFARAAAKAAGAKSSRPAAAPATPDAGGGARDTQEPGRGPFSRPTQDARLPRAPELARTHPVFLSPPTVMTTASLAAFEEATLRQLRLAAAKKAMQETQRQPAGGAPAAAEEG</sequence>
<dbReference type="InterPro" id="IPR052094">
    <property type="entry name" value="Pre-mRNA-splicing_ERAD"/>
</dbReference>
<keyword evidence="3" id="KW-0963">Cytoplasm</keyword>
<evidence type="ECO:0000256" key="4">
    <source>
        <dbReference type="ARBA" id="ARBA00023186"/>
    </source>
</evidence>
<dbReference type="SMART" id="SM00271">
    <property type="entry name" value="DnaJ"/>
    <property type="match status" value="1"/>
</dbReference>
<evidence type="ECO:0000313" key="9">
    <source>
        <dbReference type="EMBL" id="PFH37331.1"/>
    </source>
</evidence>
<feature type="compositionally biased region" description="Low complexity" evidence="7">
    <location>
        <begin position="436"/>
        <end position="451"/>
    </location>
</feature>
<feature type="region of interest" description="Disordered" evidence="7">
    <location>
        <begin position="377"/>
        <end position="397"/>
    </location>
</feature>
<feature type="compositionally biased region" description="Low complexity" evidence="7">
    <location>
        <begin position="528"/>
        <end position="539"/>
    </location>
</feature>
<feature type="region of interest" description="Disordered" evidence="7">
    <location>
        <begin position="436"/>
        <end position="473"/>
    </location>
</feature>
<reference evidence="9 10" key="1">
    <citation type="submission" date="2017-09" db="EMBL/GenBank/DDBJ databases">
        <title>Genome sequencing of Besnoitia besnoiti strain Bb-Ger1.</title>
        <authorList>
            <person name="Schares G."/>
            <person name="Venepally P."/>
            <person name="Lorenzi H.A."/>
        </authorList>
    </citation>
    <scope>NUCLEOTIDE SEQUENCE [LARGE SCALE GENOMIC DNA]</scope>
    <source>
        <strain evidence="9 10">Bb-Ger1</strain>
    </source>
</reference>
<gene>
    <name evidence="9" type="ORF">BESB_037890</name>
</gene>
<protein>
    <submittedName>
        <fullName evidence="9">DnaJ domain-containing protein</fullName>
    </submittedName>
</protein>
<name>A0A2A9MLW2_BESBE</name>
<dbReference type="GO" id="GO:0005737">
    <property type="term" value="C:cytoplasm"/>
    <property type="evidence" value="ECO:0007669"/>
    <property type="project" value="UniProtKB-SubCell"/>
</dbReference>
<feature type="region of interest" description="Disordered" evidence="7">
    <location>
        <begin position="164"/>
        <end position="190"/>
    </location>
</feature>
<dbReference type="OrthoDB" id="332635at2759"/>
<accession>A0A2A9MLW2</accession>
<dbReference type="GeneID" id="40308770"/>
<organism evidence="9 10">
    <name type="scientific">Besnoitia besnoiti</name>
    <name type="common">Apicomplexan protozoan</name>
    <dbReference type="NCBI Taxonomy" id="94643"/>
    <lineage>
        <taxon>Eukaryota</taxon>
        <taxon>Sar</taxon>
        <taxon>Alveolata</taxon>
        <taxon>Apicomplexa</taxon>
        <taxon>Conoidasida</taxon>
        <taxon>Coccidia</taxon>
        <taxon>Eucoccidiorida</taxon>
        <taxon>Eimeriorina</taxon>
        <taxon>Sarcocystidae</taxon>
        <taxon>Besnoitia</taxon>
    </lineage>
</organism>
<dbReference type="STRING" id="94643.A0A2A9MLW2"/>
<dbReference type="CDD" id="cd06257">
    <property type="entry name" value="DnaJ"/>
    <property type="match status" value="1"/>
</dbReference>
<feature type="region of interest" description="Disordered" evidence="7">
    <location>
        <begin position="516"/>
        <end position="539"/>
    </location>
</feature>
<evidence type="ECO:0000256" key="1">
    <source>
        <dbReference type="ARBA" id="ARBA00004123"/>
    </source>
</evidence>
<evidence type="ECO:0000256" key="6">
    <source>
        <dbReference type="SAM" id="Coils"/>
    </source>
</evidence>
<dbReference type="Proteomes" id="UP000224006">
    <property type="component" value="Chromosome II"/>
</dbReference>
<proteinExistence type="predicted"/>
<comment type="subcellular location">
    <subcellularLocation>
        <location evidence="2">Cytoplasm</location>
    </subcellularLocation>
    <subcellularLocation>
        <location evidence="1">Nucleus</location>
    </subcellularLocation>
</comment>
<dbReference type="PROSITE" id="PS50076">
    <property type="entry name" value="DNAJ_2"/>
    <property type="match status" value="1"/>
</dbReference>
<evidence type="ECO:0000256" key="3">
    <source>
        <dbReference type="ARBA" id="ARBA00022490"/>
    </source>
</evidence>
<keyword evidence="4" id="KW-0143">Chaperone</keyword>
<feature type="coiled-coil region" evidence="6">
    <location>
        <begin position="400"/>
        <end position="427"/>
    </location>
</feature>
<dbReference type="InterPro" id="IPR001623">
    <property type="entry name" value="DnaJ_domain"/>
</dbReference>
<dbReference type="PANTHER" id="PTHR44313:SF1">
    <property type="entry name" value="DNAJ HOMOLOG SUBFAMILY C MEMBER 17"/>
    <property type="match status" value="1"/>
</dbReference>
<dbReference type="Gene3D" id="1.10.287.110">
    <property type="entry name" value="DnaJ domain"/>
    <property type="match status" value="1"/>
</dbReference>